<dbReference type="ExpressionAtlas" id="A0A178WFC9">
    <property type="expression patterns" value="baseline"/>
</dbReference>
<reference evidence="2" key="1">
    <citation type="journal article" date="2016" name="Proc. Natl. Acad. Sci. U.S.A.">
        <title>Chromosome-level assembly of Arabidopsis thaliana Ler reveals the extent of translocation and inversion polymorphisms.</title>
        <authorList>
            <person name="Zapata L."/>
            <person name="Ding J."/>
            <person name="Willing E.M."/>
            <person name="Hartwig B."/>
            <person name="Bezdan D."/>
            <person name="Jiao W.B."/>
            <person name="Patel V."/>
            <person name="Velikkakam James G."/>
            <person name="Koornneef M."/>
            <person name="Ossowski S."/>
            <person name="Schneeberger K."/>
        </authorList>
    </citation>
    <scope>NUCLEOTIDE SEQUENCE [LARGE SCALE GENOMIC DNA]</scope>
    <source>
        <strain evidence="2">cv. Landsberg erecta</strain>
    </source>
</reference>
<dbReference type="Proteomes" id="UP000078284">
    <property type="component" value="Chromosome 1"/>
</dbReference>
<accession>A0A178WFC9</accession>
<proteinExistence type="predicted"/>
<evidence type="ECO:0000313" key="1">
    <source>
        <dbReference type="EMBL" id="OAP16834.1"/>
    </source>
</evidence>
<organism evidence="1 2">
    <name type="scientific">Arabidopsis thaliana</name>
    <name type="common">Mouse-ear cress</name>
    <dbReference type="NCBI Taxonomy" id="3702"/>
    <lineage>
        <taxon>Eukaryota</taxon>
        <taxon>Viridiplantae</taxon>
        <taxon>Streptophyta</taxon>
        <taxon>Embryophyta</taxon>
        <taxon>Tracheophyta</taxon>
        <taxon>Spermatophyta</taxon>
        <taxon>Magnoliopsida</taxon>
        <taxon>eudicotyledons</taxon>
        <taxon>Gunneridae</taxon>
        <taxon>Pentapetalae</taxon>
        <taxon>rosids</taxon>
        <taxon>malvids</taxon>
        <taxon>Brassicales</taxon>
        <taxon>Brassicaceae</taxon>
        <taxon>Camelineae</taxon>
        <taxon>Arabidopsis</taxon>
    </lineage>
</organism>
<name>A0A178WFC9_ARATH</name>
<dbReference type="AlphaFoldDB" id="A0A178WFC9"/>
<protein>
    <submittedName>
        <fullName evidence="1">Uncharacterized protein</fullName>
    </submittedName>
</protein>
<dbReference type="EMBL" id="LUHQ01000001">
    <property type="protein sequence ID" value="OAP16834.1"/>
    <property type="molecule type" value="Genomic_DNA"/>
</dbReference>
<sequence length="199" mass="22618">MISHRKCEKVAKQRCLTRAGLKRYDSQRVGKGLSVKSHYSQSYVDMGLLFEETLTYAQFMVEVRVDVVYASEHEWGGKKLIRSLLVNLTSGEVDDRGQGQHRPWTSGSLNEAEEDLFKAEMGSSVVHVEKKGMCLALTWICLAHVVYVKKISFLGWKQPLLLLVLMFSILSALKTGCNNLKIVHFVVSCFQYQVREIES</sequence>
<gene>
    <name evidence="1" type="ordered locus">AXX17_At1g62940</name>
</gene>
<evidence type="ECO:0000313" key="2">
    <source>
        <dbReference type="Proteomes" id="UP000078284"/>
    </source>
</evidence>
<comment type="caution">
    <text evidence="1">The sequence shown here is derived from an EMBL/GenBank/DDBJ whole genome shotgun (WGS) entry which is preliminary data.</text>
</comment>